<feature type="compositionally biased region" description="Low complexity" evidence="1">
    <location>
        <begin position="18"/>
        <end position="38"/>
    </location>
</feature>
<name>A0A0X3NHC5_SCHSO</name>
<gene>
    <name evidence="2" type="ORF">TR160155</name>
</gene>
<feature type="compositionally biased region" description="Basic and acidic residues" evidence="1">
    <location>
        <begin position="8"/>
        <end position="17"/>
    </location>
</feature>
<evidence type="ECO:0000313" key="2">
    <source>
        <dbReference type="EMBL" id="JAP38773.1"/>
    </source>
</evidence>
<feature type="region of interest" description="Disordered" evidence="1">
    <location>
        <begin position="1"/>
        <end position="73"/>
    </location>
</feature>
<feature type="non-terminal residue" evidence="2">
    <location>
        <position position="1"/>
    </location>
</feature>
<feature type="compositionally biased region" description="Basic residues" evidence="1">
    <location>
        <begin position="307"/>
        <end position="316"/>
    </location>
</feature>
<proteinExistence type="predicted"/>
<dbReference type="AlphaFoldDB" id="A0A0X3NHC5"/>
<feature type="compositionally biased region" description="Polar residues" evidence="1">
    <location>
        <begin position="333"/>
        <end position="343"/>
    </location>
</feature>
<feature type="region of interest" description="Disordered" evidence="1">
    <location>
        <begin position="106"/>
        <end position="131"/>
    </location>
</feature>
<feature type="compositionally biased region" description="Polar residues" evidence="1">
    <location>
        <begin position="289"/>
        <end position="301"/>
    </location>
</feature>
<accession>A0A0X3NHC5</accession>
<sequence length="658" mass="72086">AASSRLSAEGHAEETVSKDVAVASSSSVAAASEVGVSENEVDLDLTKPAYSNKGRTSRVSLKPNRDRSPQPISPCCVWPSPVRKTGSCDFNLPAISGFKISSHFGRTSTQPTESVLPGARTSASSVLPSTTSMASASTRRVLSQEECKEVEKLLLDVSVRDDEDLHLPLREDRLERAPPFVLPEDFSVGDSIDEDKLAALFPPSPLKHAVGVAAYDERSRRRSVQFAPTADVYCEDAEGQWDRQAVVLEDSPSPILPSSPRSTAVPLSINILAGSADFAPFISSVRFQQEPSPSVSTQLENSSISKSRTRSRRSRSKTPGSPENDFASPNPPDSNTNLDSSPRPSDLYSPGLTSTSPPVADPSKIGRQVRKCLLGWERPEDSIFIPLEPQTITETTGLRRSRRIRIRTPIYFNQFVRYGQRVNAEAGVAERFPIGYSFKPTEEEVRRRRRLLASRQTSKARVPRVEMKRRLERLAAKRRTDTERVASTENRVLPINLDDDVKWAEDACTLPIGHLVHPKGPSDVVVILQSGSSTTVPVPEGSLQLSTSMFLIEPHSGFSHNAGLFEASDNITHLVSDEQKARNLHFDAEADNLFHLTCPPPISEGPVFAVQIGNYAIPLTQMCTVFVPKGLPYKFINSTPSSINLLRVRMCRGCAPSD</sequence>
<feature type="region of interest" description="Disordered" evidence="1">
    <location>
        <begin position="289"/>
        <end position="364"/>
    </location>
</feature>
<evidence type="ECO:0000256" key="1">
    <source>
        <dbReference type="SAM" id="MobiDB-lite"/>
    </source>
</evidence>
<protein>
    <submittedName>
        <fullName evidence="2">Uncharacterized protein</fullName>
    </submittedName>
</protein>
<reference evidence="2" key="1">
    <citation type="submission" date="2016-01" db="EMBL/GenBank/DDBJ databases">
        <title>Reference transcriptome for the parasite Schistocephalus solidus: insights into the molecular evolution of parasitism.</title>
        <authorList>
            <person name="Hebert F.O."/>
            <person name="Grambauer S."/>
            <person name="Barber I."/>
            <person name="Landry C.R."/>
            <person name="Aubin-Horth N."/>
        </authorList>
    </citation>
    <scope>NUCLEOTIDE SEQUENCE</scope>
</reference>
<organism evidence="2">
    <name type="scientific">Schistocephalus solidus</name>
    <name type="common">Tapeworm</name>
    <dbReference type="NCBI Taxonomy" id="70667"/>
    <lineage>
        <taxon>Eukaryota</taxon>
        <taxon>Metazoa</taxon>
        <taxon>Spiralia</taxon>
        <taxon>Lophotrochozoa</taxon>
        <taxon>Platyhelminthes</taxon>
        <taxon>Cestoda</taxon>
        <taxon>Eucestoda</taxon>
        <taxon>Diphyllobothriidea</taxon>
        <taxon>Diphyllobothriidae</taxon>
        <taxon>Schistocephalus</taxon>
    </lineage>
</organism>
<dbReference type="EMBL" id="GEEE01024452">
    <property type="protein sequence ID" value="JAP38773.1"/>
    <property type="molecule type" value="Transcribed_RNA"/>
</dbReference>